<dbReference type="EMBL" id="JAGSCS010000014">
    <property type="protein sequence ID" value="MBR0576767.1"/>
    <property type="molecule type" value="Genomic_DNA"/>
</dbReference>
<comment type="caution">
    <text evidence="1">The sequence shown here is derived from an EMBL/GenBank/DDBJ whole genome shotgun (WGS) entry which is preliminary data.</text>
</comment>
<proteinExistence type="predicted"/>
<name>A0A941CR87_9CLOT</name>
<evidence type="ECO:0000313" key="2">
    <source>
        <dbReference type="Proteomes" id="UP000675379"/>
    </source>
</evidence>
<evidence type="ECO:0000313" key="1">
    <source>
        <dbReference type="EMBL" id="MBR0576767.1"/>
    </source>
</evidence>
<organism evidence="1 2">
    <name type="scientific">Proteiniclasticum sediminis</name>
    <dbReference type="NCBI Taxonomy" id="2804028"/>
    <lineage>
        <taxon>Bacteria</taxon>
        <taxon>Bacillati</taxon>
        <taxon>Bacillota</taxon>
        <taxon>Clostridia</taxon>
        <taxon>Eubacteriales</taxon>
        <taxon>Clostridiaceae</taxon>
        <taxon>Proteiniclasticum</taxon>
    </lineage>
</organism>
<keyword evidence="2" id="KW-1185">Reference proteome</keyword>
<reference evidence="1" key="1">
    <citation type="submission" date="2021-04" db="EMBL/GenBank/DDBJ databases">
        <title>Proteiniclasticum sedimins sp. nov., an obligate anaerobic bacterium isolated from anaerobic sludge.</title>
        <authorList>
            <person name="Liu J."/>
        </authorList>
    </citation>
    <scope>NUCLEOTIDE SEQUENCE</scope>
    <source>
        <strain evidence="1">BAD-10</strain>
    </source>
</reference>
<sequence length="51" mass="5965">MDDKYRIVMIDKNPVNNTELICDGLDEVKHYTEKGLAMGFHKIIIIKMNKK</sequence>
<dbReference type="Proteomes" id="UP000675379">
    <property type="component" value="Unassembled WGS sequence"/>
</dbReference>
<gene>
    <name evidence="1" type="ORF">KCG48_10525</name>
</gene>
<accession>A0A941CR87</accession>
<dbReference type="RefSeq" id="WP_211802186.1">
    <property type="nucleotide sequence ID" value="NZ_JAGSCS010000014.1"/>
</dbReference>
<dbReference type="AlphaFoldDB" id="A0A941CR87"/>
<protein>
    <submittedName>
        <fullName evidence="1">Uncharacterized protein</fullName>
    </submittedName>
</protein>